<feature type="domain" description="Major facilitator superfamily (MFS) profile" evidence="7">
    <location>
        <begin position="31"/>
        <end position="512"/>
    </location>
</feature>
<dbReference type="InterPro" id="IPR036259">
    <property type="entry name" value="MFS_trans_sf"/>
</dbReference>
<dbReference type="InterPro" id="IPR020846">
    <property type="entry name" value="MFS_dom"/>
</dbReference>
<evidence type="ECO:0000313" key="8">
    <source>
        <dbReference type="EMBL" id="KAK9884628.1"/>
    </source>
</evidence>
<dbReference type="SUPFAM" id="SSF103473">
    <property type="entry name" value="MFS general substrate transporter"/>
    <property type="match status" value="1"/>
</dbReference>
<feature type="transmembrane region" description="Helical" evidence="6">
    <location>
        <begin position="288"/>
        <end position="313"/>
    </location>
</feature>
<feature type="transmembrane region" description="Helical" evidence="6">
    <location>
        <begin position="70"/>
        <end position="90"/>
    </location>
</feature>
<evidence type="ECO:0000259" key="7">
    <source>
        <dbReference type="PROSITE" id="PS50850"/>
    </source>
</evidence>
<evidence type="ECO:0000256" key="5">
    <source>
        <dbReference type="ARBA" id="ARBA00023136"/>
    </source>
</evidence>
<keyword evidence="9" id="KW-1185">Reference proteome</keyword>
<sequence length="521" mass="58505">MPKNISNFQNRKEKYNFDDAVTFTGYGAYNIYLLFTVGGFLMCVIIETMSMMFIVPAAKCDLNLSLSQQGLLSSISFFGVVASSYIWGFLADTQGRRKVLIISLISSFITSIICSLISYSSLFILLRFLNGACVGGASSITYAYIGEFHNDKLRPKIVSGVAVFVAFGNTYLPGMAWVILPQEWRVNIEFLNLVFRPWRLLLIIYALPSLLFAVLIYLLPESPKFLMTQGKYQEALEILKSMFSINKGMSKDDFVVSEITWEDTGPVKERSFLKTIWKQTAPILKRPLLYKTIGVSILQFGIFASTSGMIMWYPTILNTMSQFTEYKPDEELTLCRSIYWEQDLKTTALQDTVNETTNNFIKECNDVVKTDVFLVSLAIGIIYAFMYIFIGLLINIIGKKNLLCLFLVTATTAGMISQYIVGYQLIQILIAIFVTGGVQVGIVNAVVVDLFPTKVRAMALAMSLMFGRLGAMVGTNAVGPLIYNWCDYIFYIFTANHIVLLIVIYLLPSTRPLEKIVDDSA</sequence>
<evidence type="ECO:0000256" key="6">
    <source>
        <dbReference type="SAM" id="Phobius"/>
    </source>
</evidence>
<dbReference type="PANTHER" id="PTHR23511:SF35">
    <property type="entry name" value="MAJOR FACILITATOR SUPERFAMILY (MFS) PROFILE DOMAIN-CONTAINING PROTEIN"/>
    <property type="match status" value="1"/>
</dbReference>
<feature type="transmembrane region" description="Helical" evidence="6">
    <location>
        <begin position="200"/>
        <end position="219"/>
    </location>
</feature>
<feature type="transmembrane region" description="Helical" evidence="6">
    <location>
        <begin position="459"/>
        <end position="482"/>
    </location>
</feature>
<dbReference type="PROSITE" id="PS00217">
    <property type="entry name" value="SUGAR_TRANSPORT_2"/>
    <property type="match status" value="1"/>
</dbReference>
<dbReference type="Gene3D" id="1.20.1250.20">
    <property type="entry name" value="MFS general substrate transporter like domains"/>
    <property type="match status" value="1"/>
</dbReference>
<evidence type="ECO:0000313" key="9">
    <source>
        <dbReference type="Proteomes" id="UP001431783"/>
    </source>
</evidence>
<gene>
    <name evidence="8" type="ORF">WA026_007468</name>
</gene>
<dbReference type="Proteomes" id="UP001431783">
    <property type="component" value="Unassembled WGS sequence"/>
</dbReference>
<evidence type="ECO:0000256" key="1">
    <source>
        <dbReference type="ARBA" id="ARBA00004141"/>
    </source>
</evidence>
<dbReference type="PANTHER" id="PTHR23511">
    <property type="entry name" value="SYNAPTIC VESICLE GLYCOPROTEIN 2"/>
    <property type="match status" value="1"/>
</dbReference>
<feature type="transmembrane region" description="Helical" evidence="6">
    <location>
        <begin position="31"/>
        <end position="58"/>
    </location>
</feature>
<feature type="transmembrane region" description="Helical" evidence="6">
    <location>
        <begin position="426"/>
        <end position="447"/>
    </location>
</feature>
<keyword evidence="5 6" id="KW-0472">Membrane</keyword>
<keyword evidence="2" id="KW-0813">Transport</keyword>
<dbReference type="AlphaFoldDB" id="A0AAW1UVW7"/>
<evidence type="ECO:0000256" key="4">
    <source>
        <dbReference type="ARBA" id="ARBA00022989"/>
    </source>
</evidence>
<accession>A0AAW1UVW7</accession>
<feature type="transmembrane region" description="Helical" evidence="6">
    <location>
        <begin position="488"/>
        <end position="507"/>
    </location>
</feature>
<comment type="subcellular location">
    <subcellularLocation>
        <location evidence="1">Membrane</location>
        <topology evidence="1">Multi-pass membrane protein</topology>
    </subcellularLocation>
</comment>
<dbReference type="GO" id="GO:0016020">
    <property type="term" value="C:membrane"/>
    <property type="evidence" value="ECO:0007669"/>
    <property type="project" value="UniProtKB-SubCell"/>
</dbReference>
<dbReference type="PROSITE" id="PS50850">
    <property type="entry name" value="MFS"/>
    <property type="match status" value="1"/>
</dbReference>
<feature type="transmembrane region" description="Helical" evidence="6">
    <location>
        <begin position="372"/>
        <end position="394"/>
    </location>
</feature>
<protein>
    <recommendedName>
        <fullName evidence="7">Major facilitator superfamily (MFS) profile domain-containing protein</fullName>
    </recommendedName>
</protein>
<dbReference type="GO" id="GO:0022857">
    <property type="term" value="F:transmembrane transporter activity"/>
    <property type="evidence" value="ECO:0007669"/>
    <property type="project" value="InterPro"/>
</dbReference>
<comment type="caution">
    <text evidence="8">The sequence shown here is derived from an EMBL/GenBank/DDBJ whole genome shotgun (WGS) entry which is preliminary data.</text>
</comment>
<keyword evidence="3 6" id="KW-0812">Transmembrane</keyword>
<feature type="transmembrane region" description="Helical" evidence="6">
    <location>
        <begin position="401"/>
        <end position="420"/>
    </location>
</feature>
<feature type="transmembrane region" description="Helical" evidence="6">
    <location>
        <begin position="99"/>
        <end position="118"/>
    </location>
</feature>
<feature type="transmembrane region" description="Helical" evidence="6">
    <location>
        <begin position="157"/>
        <end position="180"/>
    </location>
</feature>
<dbReference type="InterPro" id="IPR011701">
    <property type="entry name" value="MFS"/>
</dbReference>
<dbReference type="InterPro" id="IPR005829">
    <property type="entry name" value="Sugar_transporter_CS"/>
</dbReference>
<evidence type="ECO:0000256" key="2">
    <source>
        <dbReference type="ARBA" id="ARBA00022448"/>
    </source>
</evidence>
<reference evidence="8 9" key="1">
    <citation type="submission" date="2023-03" db="EMBL/GenBank/DDBJ databases">
        <title>Genome insight into feeding habits of ladybird beetles.</title>
        <authorList>
            <person name="Li H.-S."/>
            <person name="Huang Y.-H."/>
            <person name="Pang H."/>
        </authorList>
    </citation>
    <scope>NUCLEOTIDE SEQUENCE [LARGE SCALE GENOMIC DNA]</scope>
    <source>
        <strain evidence="8">SYSU_2023b</strain>
        <tissue evidence="8">Whole body</tissue>
    </source>
</reference>
<keyword evidence="4 6" id="KW-1133">Transmembrane helix</keyword>
<feature type="transmembrane region" description="Helical" evidence="6">
    <location>
        <begin position="124"/>
        <end position="145"/>
    </location>
</feature>
<dbReference type="Pfam" id="PF07690">
    <property type="entry name" value="MFS_1"/>
    <property type="match status" value="2"/>
</dbReference>
<proteinExistence type="predicted"/>
<organism evidence="8 9">
    <name type="scientific">Henosepilachna vigintioctopunctata</name>
    <dbReference type="NCBI Taxonomy" id="420089"/>
    <lineage>
        <taxon>Eukaryota</taxon>
        <taxon>Metazoa</taxon>
        <taxon>Ecdysozoa</taxon>
        <taxon>Arthropoda</taxon>
        <taxon>Hexapoda</taxon>
        <taxon>Insecta</taxon>
        <taxon>Pterygota</taxon>
        <taxon>Neoptera</taxon>
        <taxon>Endopterygota</taxon>
        <taxon>Coleoptera</taxon>
        <taxon>Polyphaga</taxon>
        <taxon>Cucujiformia</taxon>
        <taxon>Coccinelloidea</taxon>
        <taxon>Coccinellidae</taxon>
        <taxon>Epilachninae</taxon>
        <taxon>Epilachnini</taxon>
        <taxon>Henosepilachna</taxon>
    </lineage>
</organism>
<evidence type="ECO:0000256" key="3">
    <source>
        <dbReference type="ARBA" id="ARBA00022692"/>
    </source>
</evidence>
<dbReference type="EMBL" id="JARQZJ010000093">
    <property type="protein sequence ID" value="KAK9884628.1"/>
    <property type="molecule type" value="Genomic_DNA"/>
</dbReference>
<name>A0AAW1UVW7_9CUCU</name>